<sequence length="99" mass="11305">MLKPHDYAFKIEVTVKAVFNCDKYGIGGIADANFIEKQPFIAMALVLGNFYNKVDISFKYKIDDFFGKYYLEMGKSISEIGEEKIKEIINDFNSIVSTI</sequence>
<name>A0A4R3KYZ6_9FIRM</name>
<dbReference type="OrthoDB" id="1707432at2"/>
<comment type="caution">
    <text evidence="1">The sequence shown here is derived from an EMBL/GenBank/DDBJ whole genome shotgun (WGS) entry which is preliminary data.</text>
</comment>
<proteinExistence type="predicted"/>
<dbReference type="RefSeq" id="WP_132026332.1">
    <property type="nucleotide sequence ID" value="NZ_CP068564.1"/>
</dbReference>
<accession>A0A4R3KYZ6</accession>
<dbReference type="AlphaFoldDB" id="A0A4R3KYZ6"/>
<dbReference type="EMBL" id="SMAE01000003">
    <property type="protein sequence ID" value="TCS90724.1"/>
    <property type="molecule type" value="Genomic_DNA"/>
</dbReference>
<reference evidence="1 2" key="1">
    <citation type="submission" date="2019-03" db="EMBL/GenBank/DDBJ databases">
        <title>Genomic Encyclopedia of Type Strains, Phase IV (KMG-IV): sequencing the most valuable type-strain genomes for metagenomic binning, comparative biology and taxonomic classification.</title>
        <authorList>
            <person name="Goeker M."/>
        </authorList>
    </citation>
    <scope>NUCLEOTIDE SEQUENCE [LARGE SCALE GENOMIC DNA]</scope>
    <source>
        <strain evidence="1 2">DSM 26752</strain>
    </source>
</reference>
<organism evidence="1 2">
    <name type="scientific">Keratinibaculum paraultunense</name>
    <dbReference type="NCBI Taxonomy" id="1278232"/>
    <lineage>
        <taxon>Bacteria</taxon>
        <taxon>Bacillati</taxon>
        <taxon>Bacillota</taxon>
        <taxon>Tissierellia</taxon>
        <taxon>Tissierellales</taxon>
        <taxon>Tepidimicrobiaceae</taxon>
        <taxon>Keratinibaculum</taxon>
    </lineage>
</organism>
<gene>
    <name evidence="1" type="ORF">EDD65_10328</name>
</gene>
<evidence type="ECO:0000313" key="2">
    <source>
        <dbReference type="Proteomes" id="UP000294567"/>
    </source>
</evidence>
<dbReference type="Proteomes" id="UP000294567">
    <property type="component" value="Unassembled WGS sequence"/>
</dbReference>
<evidence type="ECO:0000313" key="1">
    <source>
        <dbReference type="EMBL" id="TCS90724.1"/>
    </source>
</evidence>
<protein>
    <submittedName>
        <fullName evidence="1">Uncharacterized protein</fullName>
    </submittedName>
</protein>
<keyword evidence="2" id="KW-1185">Reference proteome</keyword>